<keyword evidence="1" id="KW-0285">Flavoprotein</keyword>
<evidence type="ECO:0000313" key="4">
    <source>
        <dbReference type="Proteomes" id="UP000307749"/>
    </source>
</evidence>
<dbReference type="GO" id="GO:0016491">
    <property type="term" value="F:oxidoreductase activity"/>
    <property type="evidence" value="ECO:0007669"/>
    <property type="project" value="InterPro"/>
</dbReference>
<dbReference type="Gene3D" id="3.40.50.360">
    <property type="match status" value="1"/>
</dbReference>
<comment type="caution">
    <text evidence="3">The sequence shown here is derived from an EMBL/GenBank/DDBJ whole genome shotgun (WGS) entry which is preliminary data.</text>
</comment>
<name>A0A4V3UTG9_9GAMM</name>
<accession>A0A4V3UTG9</accession>
<keyword evidence="4" id="KW-1185">Reference proteome</keyword>
<dbReference type="SUPFAM" id="SSF52218">
    <property type="entry name" value="Flavoproteins"/>
    <property type="match status" value="1"/>
</dbReference>
<evidence type="ECO:0000259" key="2">
    <source>
        <dbReference type="Pfam" id="PF03358"/>
    </source>
</evidence>
<proteinExistence type="predicted"/>
<dbReference type="InterPro" id="IPR005025">
    <property type="entry name" value="FMN_Rdtase-like_dom"/>
</dbReference>
<dbReference type="Pfam" id="PF03358">
    <property type="entry name" value="FMN_red"/>
    <property type="match status" value="1"/>
</dbReference>
<protein>
    <recommendedName>
        <fullName evidence="2">NADPH-dependent FMN reductase-like domain-containing protein</fullName>
    </recommendedName>
</protein>
<dbReference type="RefSeq" id="WP_081125914.1">
    <property type="nucleotide sequence ID" value="NZ_DAHXOC010000001.1"/>
</dbReference>
<sequence length="76" mass="7984">MRVLALSGSLRAASIHSALLRAAVRLAPAGMELRPWSGIGDPTLFNPDHEPHEPERVAALHAEVAVADALLALQSA</sequence>
<dbReference type="AlphaFoldDB" id="A0A4V3UTG9"/>
<gene>
    <name evidence="3" type="ORF">B1806_07720</name>
</gene>
<dbReference type="Proteomes" id="UP000307749">
    <property type="component" value="Unassembled WGS sequence"/>
</dbReference>
<evidence type="ECO:0000313" key="3">
    <source>
        <dbReference type="EMBL" id="THD10581.1"/>
    </source>
</evidence>
<keyword evidence="1" id="KW-0288">FMN</keyword>
<dbReference type="InterPro" id="IPR029039">
    <property type="entry name" value="Flavoprotein-like_sf"/>
</dbReference>
<feature type="domain" description="NADPH-dependent FMN reductase-like" evidence="2">
    <location>
        <begin position="1"/>
        <end position="72"/>
    </location>
</feature>
<reference evidence="3 4" key="1">
    <citation type="submission" date="2017-02" db="EMBL/GenBank/DDBJ databases">
        <title>Whole genome sequencing of Metallibacterium scheffleri DSM 24874 (T).</title>
        <authorList>
            <person name="Kumar S."/>
            <person name="Patil P."/>
            <person name="Patil P.B."/>
        </authorList>
    </citation>
    <scope>NUCLEOTIDE SEQUENCE [LARGE SCALE GENOMIC DNA]</scope>
    <source>
        <strain evidence="3 4">DSM 24874</strain>
    </source>
</reference>
<dbReference type="EMBL" id="MWQO01000024">
    <property type="protein sequence ID" value="THD10581.1"/>
    <property type="molecule type" value="Genomic_DNA"/>
</dbReference>
<organism evidence="3 4">
    <name type="scientific">Metallibacterium scheffleri</name>
    <dbReference type="NCBI Taxonomy" id="993689"/>
    <lineage>
        <taxon>Bacteria</taxon>
        <taxon>Pseudomonadati</taxon>
        <taxon>Pseudomonadota</taxon>
        <taxon>Gammaproteobacteria</taxon>
        <taxon>Lysobacterales</taxon>
        <taxon>Rhodanobacteraceae</taxon>
        <taxon>Metallibacterium</taxon>
    </lineage>
</organism>
<evidence type="ECO:0000256" key="1">
    <source>
        <dbReference type="ARBA" id="ARBA00022643"/>
    </source>
</evidence>